<organism evidence="3">
    <name type="scientific">Streptomyces tabacisoli</name>
    <dbReference type="NCBI Taxonomy" id="3156398"/>
    <lineage>
        <taxon>Bacteria</taxon>
        <taxon>Bacillati</taxon>
        <taxon>Actinomycetota</taxon>
        <taxon>Actinomycetes</taxon>
        <taxon>Kitasatosporales</taxon>
        <taxon>Streptomycetaceae</taxon>
        <taxon>Streptomyces</taxon>
    </lineage>
</organism>
<dbReference type="PANTHER" id="PTHR31157">
    <property type="entry name" value="SCP DOMAIN-CONTAINING PROTEIN"/>
    <property type="match status" value="1"/>
</dbReference>
<accession>A0AAU8ITB4</accession>
<gene>
    <name evidence="3" type="ORF">ABII15_16280</name>
</gene>
<dbReference type="KEGG" id="stac:ABII15_16280"/>
<sequence>MKRRTMAMAASSVALVSAAVGAALPAAAAAYYPDVDWITCQVNEERAAHGLPVLRVSDKASEVAAGHARDMAARGRLGAVGSDGRDLRARLTDAGLYSAHAEEFMYTGYRHDGYFADTITDPDPGNDIYASLMSTEVTAVGIGYDSTYWDVDLLGPHRKLVTRAAVCAAAG</sequence>
<dbReference type="Gene3D" id="3.40.33.10">
    <property type="entry name" value="CAP"/>
    <property type="match status" value="1"/>
</dbReference>
<dbReference type="Pfam" id="PF00188">
    <property type="entry name" value="CAP"/>
    <property type="match status" value="1"/>
</dbReference>
<feature type="chain" id="PRO_5043739595" evidence="1">
    <location>
        <begin position="23"/>
        <end position="171"/>
    </location>
</feature>
<name>A0AAU8ITB4_9ACTN</name>
<dbReference type="CDD" id="cd05379">
    <property type="entry name" value="CAP_bacterial"/>
    <property type="match status" value="1"/>
</dbReference>
<evidence type="ECO:0000313" key="3">
    <source>
        <dbReference type="EMBL" id="XCJ71431.1"/>
    </source>
</evidence>
<evidence type="ECO:0000259" key="2">
    <source>
        <dbReference type="Pfam" id="PF00188"/>
    </source>
</evidence>
<dbReference type="PANTHER" id="PTHR31157:SF1">
    <property type="entry name" value="SCP DOMAIN-CONTAINING PROTEIN"/>
    <property type="match status" value="1"/>
</dbReference>
<feature type="domain" description="SCP" evidence="2">
    <location>
        <begin position="42"/>
        <end position="144"/>
    </location>
</feature>
<dbReference type="AlphaFoldDB" id="A0AAU8ITB4"/>
<protein>
    <submittedName>
        <fullName evidence="3">CAP domain-containing protein</fullName>
    </submittedName>
</protein>
<keyword evidence="1" id="KW-0732">Signal</keyword>
<dbReference type="InterPro" id="IPR035940">
    <property type="entry name" value="CAP_sf"/>
</dbReference>
<dbReference type="EMBL" id="CP159534">
    <property type="protein sequence ID" value="XCJ71431.1"/>
    <property type="molecule type" value="Genomic_DNA"/>
</dbReference>
<dbReference type="RefSeq" id="WP_353943044.1">
    <property type="nucleotide sequence ID" value="NZ_CP159534.1"/>
</dbReference>
<evidence type="ECO:0000256" key="1">
    <source>
        <dbReference type="SAM" id="SignalP"/>
    </source>
</evidence>
<proteinExistence type="predicted"/>
<dbReference type="InterPro" id="IPR014044">
    <property type="entry name" value="CAP_dom"/>
</dbReference>
<feature type="signal peptide" evidence="1">
    <location>
        <begin position="1"/>
        <end position="22"/>
    </location>
</feature>
<dbReference type="SUPFAM" id="SSF55797">
    <property type="entry name" value="PR-1-like"/>
    <property type="match status" value="1"/>
</dbReference>
<reference evidence="3" key="1">
    <citation type="submission" date="2024-06" db="EMBL/GenBank/DDBJ databases">
        <title>Streptomyces sp. strain HUAS MG91 genome sequences.</title>
        <authorList>
            <person name="Mo P."/>
        </authorList>
    </citation>
    <scope>NUCLEOTIDE SEQUENCE</scope>
    <source>
        <strain evidence="3">HUAS MG91</strain>
    </source>
</reference>